<reference evidence="1 2" key="1">
    <citation type="submission" date="2011-09" db="EMBL/GenBank/DDBJ databases">
        <authorList>
            <person name="Pope W.H."/>
            <person name="Pedulla M.L."/>
            <person name="Ford M.E."/>
            <person name="Peebles C.L."/>
            <person name="Hatfull G.H."/>
            <person name="Hendrix R.W."/>
        </authorList>
    </citation>
    <scope>NUCLEOTIDE SEQUENCE [LARGE SCALE GENOMIC DNA]</scope>
    <source>
        <strain evidence="1">G</strain>
    </source>
</reference>
<dbReference type="RefSeq" id="YP_009015661.1">
    <property type="nucleotide sequence ID" value="NC_023719.1"/>
</dbReference>
<dbReference type="EMBL" id="JN638751">
    <property type="protein sequence ID" value="AEO93617.1"/>
    <property type="molecule type" value="Genomic_DNA"/>
</dbReference>
<evidence type="ECO:0000313" key="2">
    <source>
        <dbReference type="Proteomes" id="UP000009273"/>
    </source>
</evidence>
<sequence length="97" mass="11016">MTIDKFKSGFLGSSSILVSTVNTELVESGVHFKEFSFFNYQSCTIQINDSEPIYLAAEQGFSYSTYKEDKLIYSFVINNADVSYNWIGAIKYVSIHK</sequence>
<accession>G3MA99</accession>
<organism evidence="1 2">
    <name type="scientific">Bacillus phage G</name>
    <dbReference type="NCBI Taxonomy" id="2884420"/>
    <lineage>
        <taxon>Viruses</taxon>
        <taxon>Duplodnaviria</taxon>
        <taxon>Heunggongvirae</taxon>
        <taxon>Uroviricota</taxon>
        <taxon>Caudoviricetes</taxon>
        <taxon>Donellivirus</taxon>
        <taxon>Donellivirus gee</taxon>
    </lineage>
</organism>
<keyword evidence="2" id="KW-1185">Reference proteome</keyword>
<name>G3MA99_9CAUD</name>
<evidence type="ECO:0000313" key="1">
    <source>
        <dbReference type="EMBL" id="AEO93617.1"/>
    </source>
</evidence>
<dbReference type="KEGG" id="vg:18563573"/>
<dbReference type="Proteomes" id="UP000009273">
    <property type="component" value="Segment"/>
</dbReference>
<dbReference type="GeneID" id="18563573"/>
<gene>
    <name evidence="1" type="primary">358</name>
    <name evidence="1" type="ORF">G_358</name>
</gene>
<proteinExistence type="predicted"/>
<protein>
    <submittedName>
        <fullName evidence="1">Gp358</fullName>
    </submittedName>
</protein>